<evidence type="ECO:0000256" key="4">
    <source>
        <dbReference type="ARBA" id="ARBA00022801"/>
    </source>
</evidence>
<dbReference type="InterPro" id="IPR011055">
    <property type="entry name" value="Dup_hybrid_motif"/>
</dbReference>
<evidence type="ECO:0000313" key="9">
    <source>
        <dbReference type="EMBL" id="TSA82488.1"/>
    </source>
</evidence>
<dbReference type="InterPro" id="IPR050570">
    <property type="entry name" value="Cell_wall_metabolism_enzyme"/>
</dbReference>
<evidence type="ECO:0000256" key="1">
    <source>
        <dbReference type="ARBA" id="ARBA00001947"/>
    </source>
</evidence>
<evidence type="ECO:0000256" key="6">
    <source>
        <dbReference type="ARBA" id="ARBA00023049"/>
    </source>
</evidence>
<dbReference type="GO" id="GO:0046872">
    <property type="term" value="F:metal ion binding"/>
    <property type="evidence" value="ECO:0007669"/>
    <property type="project" value="UniProtKB-KW"/>
</dbReference>
<dbReference type="OrthoDB" id="9815245at2"/>
<reference evidence="9 10" key="2">
    <citation type="submission" date="2019-07" db="EMBL/GenBank/DDBJ databases">
        <title>Helicobacter labacensis sp. nov., Helicobacter mehlei sp. nov. and Helicobacter vulpis sp. nov., isolated from gastric mucosa of red fox (Vulpis vulpis).</title>
        <authorList>
            <person name="Kusar D."/>
            <person name="Gruntar I."/>
            <person name="Pate M."/>
            <person name="Zajc U."/>
            <person name="Ocepek M."/>
        </authorList>
    </citation>
    <scope>NUCLEOTIDE SEQUENCE [LARGE SCALE GENOMIC DNA]</scope>
    <source>
        <strain evidence="9 10">L8b</strain>
    </source>
</reference>
<dbReference type="Pfam" id="PF01551">
    <property type="entry name" value="Peptidase_M23"/>
    <property type="match status" value="1"/>
</dbReference>
<dbReference type="GO" id="GO:0004222">
    <property type="term" value="F:metalloendopeptidase activity"/>
    <property type="evidence" value="ECO:0007669"/>
    <property type="project" value="TreeGrafter"/>
</dbReference>
<evidence type="ECO:0000256" key="5">
    <source>
        <dbReference type="ARBA" id="ARBA00022833"/>
    </source>
</evidence>
<dbReference type="PANTHER" id="PTHR21666">
    <property type="entry name" value="PEPTIDASE-RELATED"/>
    <property type="match status" value="1"/>
</dbReference>
<proteinExistence type="predicted"/>
<reference evidence="9 10" key="3">
    <citation type="submission" date="2019-07" db="EMBL/GenBank/DDBJ databases">
        <authorList>
            <person name="Papic B."/>
        </authorList>
    </citation>
    <scope>NUCLEOTIDE SEQUENCE [LARGE SCALE GENOMIC DNA]</scope>
    <source>
        <strain evidence="9 10">L8b</strain>
    </source>
</reference>
<gene>
    <name evidence="9" type="ORF">FNE76_05655</name>
</gene>
<comment type="caution">
    <text evidence="9">The sequence shown here is derived from an EMBL/GenBank/DDBJ whole genome shotgun (WGS) entry which is preliminary data.</text>
</comment>
<dbReference type="RefSeq" id="WP_120948514.1">
    <property type="nucleotide sequence ID" value="NZ_QXQP01000017.1"/>
</dbReference>
<feature type="domain" description="Csd3 N-terminal" evidence="8">
    <location>
        <begin position="24"/>
        <end position="107"/>
    </location>
</feature>
<evidence type="ECO:0000256" key="3">
    <source>
        <dbReference type="ARBA" id="ARBA00022723"/>
    </source>
</evidence>
<dbReference type="InterPro" id="IPR016047">
    <property type="entry name" value="M23ase_b-sheet_dom"/>
</dbReference>
<protein>
    <submittedName>
        <fullName evidence="9">M23 family metallopeptidase</fullName>
    </submittedName>
</protein>
<dbReference type="Gene3D" id="2.70.70.10">
    <property type="entry name" value="Glucose Permease (Domain IIA)"/>
    <property type="match status" value="1"/>
</dbReference>
<evidence type="ECO:0000256" key="2">
    <source>
        <dbReference type="ARBA" id="ARBA00022670"/>
    </source>
</evidence>
<dbReference type="Proteomes" id="UP000319322">
    <property type="component" value="Unassembled WGS sequence"/>
</dbReference>
<name>A0A553UQK1_9HELI</name>
<accession>A0A553UQK1</accession>
<keyword evidence="5" id="KW-0862">Zinc</keyword>
<sequence length="384" mass="43639">MIGKAILAWACCAGLGFGAVAEQLVWEKGMTLLRFLDKNNIDSKIYYNLSFQDKELGTEIRAGMPYYVLKDDQGKLLQVLVPVSEAVQLRLSRDKTSDQFHLDFIPIVFTTVQKSLFMRVKKSPYSDILRVSGNAHLAKEFIAIYKKTINFKRVIKGDQLGIIYTRKYRLDRPFGSPNIKAGMVETHRKSHYIFAYKSKYYDEEGKEVVDFLLETPVRYSRVSSKFSQGRMHPILGEVRPHYGVDYAAKQGSLIKSATDGYIVSIGRKGGYGNAIEIKHGNELRLLYAHMSSFAKGLKMHSYVRRGQVIGKVGSTGLSTGPHLHFGVYKNNRPIDPLGRIRTAKNQLMGKEKHLFSQAIQPYKDILEDARSFEYAQKETPKITY</sequence>
<keyword evidence="3" id="KW-0479">Metal-binding</keyword>
<dbReference type="CDD" id="cd12797">
    <property type="entry name" value="M23_peptidase"/>
    <property type="match status" value="1"/>
</dbReference>
<keyword evidence="10" id="KW-1185">Reference proteome</keyword>
<keyword evidence="4" id="KW-0378">Hydrolase</keyword>
<dbReference type="EMBL" id="VKGC01000014">
    <property type="protein sequence ID" value="TSA82488.1"/>
    <property type="molecule type" value="Genomic_DNA"/>
</dbReference>
<reference evidence="10" key="1">
    <citation type="submission" date="2019-07" db="EMBL/GenBank/DDBJ databases">
        <title>Helicobacter labacensis sp. nov., Helicobacter mehlei sp. nov. and Helicobacter vulpis sp. nov., isolated from gastric mucosa of red fox (Vulpis vulpis).</title>
        <authorList>
            <person name="Papic B."/>
        </authorList>
    </citation>
    <scope>NUCLEOTIDE SEQUENCE [LARGE SCALE GENOMIC DNA]</scope>
    <source>
        <strain evidence="10">L8b</strain>
    </source>
</reference>
<evidence type="ECO:0000259" key="8">
    <source>
        <dbReference type="Pfam" id="PF18059"/>
    </source>
</evidence>
<evidence type="ECO:0000313" key="10">
    <source>
        <dbReference type="Proteomes" id="UP000319322"/>
    </source>
</evidence>
<dbReference type="Gene3D" id="3.10.450.350">
    <property type="match status" value="1"/>
</dbReference>
<evidence type="ECO:0000259" key="7">
    <source>
        <dbReference type="Pfam" id="PF01551"/>
    </source>
</evidence>
<dbReference type="SUPFAM" id="SSF51261">
    <property type="entry name" value="Duplicated hybrid motif"/>
    <property type="match status" value="1"/>
</dbReference>
<keyword evidence="2" id="KW-0645">Protease</keyword>
<dbReference type="PANTHER" id="PTHR21666:SF288">
    <property type="entry name" value="CELL DIVISION PROTEIN YTFB"/>
    <property type="match status" value="1"/>
</dbReference>
<dbReference type="InterPro" id="IPR040653">
    <property type="entry name" value="Csd3_N"/>
</dbReference>
<dbReference type="GO" id="GO:0006508">
    <property type="term" value="P:proteolysis"/>
    <property type="evidence" value="ECO:0007669"/>
    <property type="project" value="UniProtKB-KW"/>
</dbReference>
<feature type="domain" description="M23ase beta-sheet core" evidence="7">
    <location>
        <begin position="240"/>
        <end position="336"/>
    </location>
</feature>
<keyword evidence="6" id="KW-0482">Metalloprotease</keyword>
<comment type="cofactor">
    <cofactor evidence="1">
        <name>Zn(2+)</name>
        <dbReference type="ChEBI" id="CHEBI:29105"/>
    </cofactor>
</comment>
<dbReference type="Pfam" id="PF18059">
    <property type="entry name" value="Csd3_N"/>
    <property type="match status" value="1"/>
</dbReference>
<organism evidence="9 10">
    <name type="scientific">Helicobacter mehlei</name>
    <dbReference type="NCBI Taxonomy" id="2316080"/>
    <lineage>
        <taxon>Bacteria</taxon>
        <taxon>Pseudomonadati</taxon>
        <taxon>Campylobacterota</taxon>
        <taxon>Epsilonproteobacteria</taxon>
        <taxon>Campylobacterales</taxon>
        <taxon>Helicobacteraceae</taxon>
        <taxon>Helicobacter</taxon>
    </lineage>
</organism>
<dbReference type="AlphaFoldDB" id="A0A553UQK1"/>